<organism evidence="1 2">
    <name type="scientific">Dermatophagoides farinae</name>
    <name type="common">American house dust mite</name>
    <dbReference type="NCBI Taxonomy" id="6954"/>
    <lineage>
        <taxon>Eukaryota</taxon>
        <taxon>Metazoa</taxon>
        <taxon>Ecdysozoa</taxon>
        <taxon>Arthropoda</taxon>
        <taxon>Chelicerata</taxon>
        <taxon>Arachnida</taxon>
        <taxon>Acari</taxon>
        <taxon>Acariformes</taxon>
        <taxon>Sarcoptiformes</taxon>
        <taxon>Astigmata</taxon>
        <taxon>Psoroptidia</taxon>
        <taxon>Analgoidea</taxon>
        <taxon>Pyroglyphidae</taxon>
        <taxon>Dermatophagoidinae</taxon>
        <taxon>Dermatophagoides</taxon>
    </lineage>
</organism>
<keyword evidence="2" id="KW-1185">Reference proteome</keyword>
<protein>
    <submittedName>
        <fullName evidence="1">Uncharacterized protein</fullName>
    </submittedName>
</protein>
<accession>A0A922HPE6</accession>
<dbReference type="Proteomes" id="UP000790347">
    <property type="component" value="Unassembled WGS sequence"/>
</dbReference>
<dbReference type="EMBL" id="ASGP02000007">
    <property type="protein sequence ID" value="KAH9497066.1"/>
    <property type="molecule type" value="Genomic_DNA"/>
</dbReference>
<evidence type="ECO:0000313" key="2">
    <source>
        <dbReference type="Proteomes" id="UP000790347"/>
    </source>
</evidence>
<reference evidence="1" key="2">
    <citation type="journal article" date="2022" name="Res Sq">
        <title>Comparative Genomics Reveals Insights into the Divergent Evolution of Astigmatic Mites and Household Pest Adaptations.</title>
        <authorList>
            <person name="Xiong Q."/>
            <person name="Wan A.T.-Y."/>
            <person name="Liu X.-Y."/>
            <person name="Fung C.S.-H."/>
            <person name="Xiao X."/>
            <person name="Malainual N."/>
            <person name="Hou J."/>
            <person name="Wang L."/>
            <person name="Wang M."/>
            <person name="Yang K."/>
            <person name="Cui Y."/>
            <person name="Leung E."/>
            <person name="Nong W."/>
            <person name="Shin S.-K."/>
            <person name="Au S."/>
            <person name="Jeong K.Y."/>
            <person name="Chew F.T."/>
            <person name="Hui J."/>
            <person name="Leung T.F."/>
            <person name="Tungtrongchitr A."/>
            <person name="Zhong N."/>
            <person name="Liu Z."/>
            <person name="Tsui S."/>
        </authorList>
    </citation>
    <scope>NUCLEOTIDE SEQUENCE</scope>
    <source>
        <strain evidence="1">Derf</strain>
        <tissue evidence="1">Whole organism</tissue>
    </source>
</reference>
<gene>
    <name evidence="1" type="ORF">DERF_013077</name>
</gene>
<proteinExistence type="predicted"/>
<comment type="caution">
    <text evidence="1">The sequence shown here is derived from an EMBL/GenBank/DDBJ whole genome shotgun (WGS) entry which is preliminary data.</text>
</comment>
<dbReference type="AlphaFoldDB" id="A0A922HPE6"/>
<evidence type="ECO:0000313" key="1">
    <source>
        <dbReference type="EMBL" id="KAH9497066.1"/>
    </source>
</evidence>
<sequence>MQSPSLASSYDPLYPLRTRWWICKSIYDLFDIQIHQFMLQVFGPLETFHILQNRLEKLNILDQLFVPLGVYAVFVLIDGIDHLIEFVRHELINASILEGINFSDGDNPTNDLLDVD</sequence>
<name>A0A922HPE6_DERFA</name>
<reference evidence="1" key="1">
    <citation type="submission" date="2013-05" db="EMBL/GenBank/DDBJ databases">
        <authorList>
            <person name="Yim A.K.Y."/>
            <person name="Chan T.F."/>
            <person name="Ji K.M."/>
            <person name="Liu X.Y."/>
            <person name="Zhou J.W."/>
            <person name="Li R.Q."/>
            <person name="Yang K.Y."/>
            <person name="Li J."/>
            <person name="Li M."/>
            <person name="Law P.T.W."/>
            <person name="Wu Y.L."/>
            <person name="Cai Z.L."/>
            <person name="Qin H."/>
            <person name="Bao Y."/>
            <person name="Leung R.K.K."/>
            <person name="Ng P.K.S."/>
            <person name="Zou J."/>
            <person name="Zhong X.J."/>
            <person name="Ran P.X."/>
            <person name="Zhong N.S."/>
            <person name="Liu Z.G."/>
            <person name="Tsui S.K.W."/>
        </authorList>
    </citation>
    <scope>NUCLEOTIDE SEQUENCE</scope>
    <source>
        <strain evidence="1">Derf</strain>
        <tissue evidence="1">Whole organism</tissue>
    </source>
</reference>